<comment type="caution">
    <text evidence="2">The sequence shown here is derived from an EMBL/GenBank/DDBJ whole genome shotgun (WGS) entry which is preliminary data.</text>
</comment>
<dbReference type="Proteomes" id="UP001189429">
    <property type="component" value="Unassembled WGS sequence"/>
</dbReference>
<sequence length="117" mass="12677">EREALAKLPVRELKRRLDEKGISIPAGTLEKKELVDLLCKGPGPQKTKDLRKFLGRNAAQAAKKAKRAAKAEQKAKPAETQNKKEGGKKKKRGGRQEAKAARSQRKAEAKAAASAAP</sequence>
<dbReference type="EMBL" id="CAUYUJ010018151">
    <property type="protein sequence ID" value="CAK0881098.1"/>
    <property type="molecule type" value="Genomic_DNA"/>
</dbReference>
<feature type="non-terminal residue" evidence="2">
    <location>
        <position position="117"/>
    </location>
</feature>
<proteinExistence type="predicted"/>
<gene>
    <name evidence="2" type="ORF">PCOR1329_LOCUS64037</name>
</gene>
<accession>A0ABN9W801</accession>
<organism evidence="2 3">
    <name type="scientific">Prorocentrum cordatum</name>
    <dbReference type="NCBI Taxonomy" id="2364126"/>
    <lineage>
        <taxon>Eukaryota</taxon>
        <taxon>Sar</taxon>
        <taxon>Alveolata</taxon>
        <taxon>Dinophyceae</taxon>
        <taxon>Prorocentrales</taxon>
        <taxon>Prorocentraceae</taxon>
        <taxon>Prorocentrum</taxon>
    </lineage>
</organism>
<evidence type="ECO:0000256" key="1">
    <source>
        <dbReference type="SAM" id="MobiDB-lite"/>
    </source>
</evidence>
<feature type="non-terminal residue" evidence="2">
    <location>
        <position position="1"/>
    </location>
</feature>
<reference evidence="2" key="1">
    <citation type="submission" date="2023-10" db="EMBL/GenBank/DDBJ databases">
        <authorList>
            <person name="Chen Y."/>
            <person name="Shah S."/>
            <person name="Dougan E. K."/>
            <person name="Thang M."/>
            <person name="Chan C."/>
        </authorList>
    </citation>
    <scope>NUCLEOTIDE SEQUENCE [LARGE SCALE GENOMIC DNA]</scope>
</reference>
<feature type="compositionally biased region" description="Basic and acidic residues" evidence="1">
    <location>
        <begin position="69"/>
        <end position="85"/>
    </location>
</feature>
<feature type="compositionally biased region" description="Basic and acidic residues" evidence="1">
    <location>
        <begin position="94"/>
        <end position="109"/>
    </location>
</feature>
<feature type="region of interest" description="Disordered" evidence="1">
    <location>
        <begin position="58"/>
        <end position="117"/>
    </location>
</feature>
<name>A0ABN9W801_9DINO</name>
<evidence type="ECO:0000313" key="2">
    <source>
        <dbReference type="EMBL" id="CAK0881098.1"/>
    </source>
</evidence>
<protein>
    <submittedName>
        <fullName evidence="2">Uncharacterized protein</fullName>
    </submittedName>
</protein>
<keyword evidence="3" id="KW-1185">Reference proteome</keyword>
<evidence type="ECO:0000313" key="3">
    <source>
        <dbReference type="Proteomes" id="UP001189429"/>
    </source>
</evidence>